<feature type="signal peptide" evidence="13">
    <location>
        <begin position="1"/>
        <end position="29"/>
    </location>
</feature>
<evidence type="ECO:0008006" key="18">
    <source>
        <dbReference type="Google" id="ProtNLM"/>
    </source>
</evidence>
<feature type="domain" description="TonB-dependent receptor-like beta-barrel" evidence="14">
    <location>
        <begin position="181"/>
        <end position="664"/>
    </location>
</feature>
<dbReference type="EMBL" id="AZAC01000014">
    <property type="protein sequence ID" value="KIX13865.1"/>
    <property type="molecule type" value="Genomic_DNA"/>
</dbReference>
<evidence type="ECO:0000256" key="12">
    <source>
        <dbReference type="RuleBase" id="RU003357"/>
    </source>
</evidence>
<organism evidence="16 17">
    <name type="scientific">Dethiosulfatarculus sandiegensis</name>
    <dbReference type="NCBI Taxonomy" id="1429043"/>
    <lineage>
        <taxon>Bacteria</taxon>
        <taxon>Pseudomonadati</taxon>
        <taxon>Thermodesulfobacteriota</taxon>
        <taxon>Desulfarculia</taxon>
        <taxon>Desulfarculales</taxon>
        <taxon>Desulfarculaceae</taxon>
        <taxon>Dethiosulfatarculus</taxon>
    </lineage>
</organism>
<evidence type="ECO:0000256" key="8">
    <source>
        <dbReference type="ARBA" id="ARBA00023077"/>
    </source>
</evidence>
<dbReference type="Pfam" id="PF07715">
    <property type="entry name" value="Plug"/>
    <property type="match status" value="1"/>
</dbReference>
<accession>A0A0D2JW85</accession>
<dbReference type="InterPro" id="IPR039426">
    <property type="entry name" value="TonB-dep_rcpt-like"/>
</dbReference>
<evidence type="ECO:0000256" key="7">
    <source>
        <dbReference type="ARBA" id="ARBA00023065"/>
    </source>
</evidence>
<dbReference type="STRING" id="1429043.X474_11455"/>
<reference evidence="16 17" key="1">
    <citation type="submission" date="2013-11" db="EMBL/GenBank/DDBJ databases">
        <title>Metagenomic analysis of a methanogenic consortium involved in long chain n-alkane degradation.</title>
        <authorList>
            <person name="Davidova I.A."/>
            <person name="Callaghan A.V."/>
            <person name="Wawrik B."/>
            <person name="Pruitt S."/>
            <person name="Marks C."/>
            <person name="Duncan K.E."/>
            <person name="Suflita J.M."/>
        </authorList>
    </citation>
    <scope>NUCLEOTIDE SEQUENCE [LARGE SCALE GENOMIC DNA]</scope>
    <source>
        <strain evidence="16 17">SPR</strain>
    </source>
</reference>
<evidence type="ECO:0000256" key="2">
    <source>
        <dbReference type="ARBA" id="ARBA00022448"/>
    </source>
</evidence>
<evidence type="ECO:0000256" key="13">
    <source>
        <dbReference type="SAM" id="SignalP"/>
    </source>
</evidence>
<name>A0A0D2JW85_9BACT</name>
<feature type="domain" description="TonB-dependent receptor plug" evidence="15">
    <location>
        <begin position="53"/>
        <end position="156"/>
    </location>
</feature>
<evidence type="ECO:0000259" key="15">
    <source>
        <dbReference type="Pfam" id="PF07715"/>
    </source>
</evidence>
<dbReference type="InterPro" id="IPR000531">
    <property type="entry name" value="Beta-barrel_TonB"/>
</dbReference>
<dbReference type="AlphaFoldDB" id="A0A0D2JW85"/>
<evidence type="ECO:0000313" key="16">
    <source>
        <dbReference type="EMBL" id="KIX13865.1"/>
    </source>
</evidence>
<dbReference type="GO" id="GO:0006826">
    <property type="term" value="P:iron ion transport"/>
    <property type="evidence" value="ECO:0007669"/>
    <property type="project" value="UniProtKB-KW"/>
</dbReference>
<evidence type="ECO:0000256" key="5">
    <source>
        <dbReference type="ARBA" id="ARBA00022692"/>
    </source>
</evidence>
<comment type="similarity">
    <text evidence="11 12">Belongs to the TonB-dependent receptor family.</text>
</comment>
<comment type="subcellular location">
    <subcellularLocation>
        <location evidence="1 11">Cell outer membrane</location>
        <topology evidence="1 11">Multi-pass membrane protein</topology>
    </subcellularLocation>
</comment>
<evidence type="ECO:0000256" key="11">
    <source>
        <dbReference type="PROSITE-ProRule" id="PRU01360"/>
    </source>
</evidence>
<dbReference type="InParanoid" id="A0A0D2JW85"/>
<sequence length="699" mass="78561">MEKSQILKKALSFTGAALLIFVFSGAALAQAKESNAFQLSEINVTAQKRGENAQKVPTSLDAFSGYELEQADIRDFKELAPWSSNLYISAGGTQNMLVIRGVSTFSSSIYSPAGFYVDDIPFALQSMQEINFMDVERVEILKGPQGTLYGRNSESGLVHVITRKPDTQLKGRATLEYGSYNTTRLQAGVSGPVLKDKFYAGINLQTRQSDGYMENLAYDDEKAASKDHLDGRLNLRFTPSEAWDIQFISFASRSDEGYGIYRFSEGMFKTDPYKLNQDIKDQYYNREWYSQNLKANYEGSNFDLLLVGGYLDFNFDSLGDRWLMPSPNGTSFLGADSRQASLEMRISSKPENGPASWLAGVSAFSDKTDYDYNMKDQTNLLIYKQTTDLDTQAQGLFGQATYSIFQGFKATLGARLDIQKIDGEINNRLMQSRYQEELGFNEFLPKASLSYDLNDQAMLYVSASRGYLTGGFNHFADMIHQETAKTYDPEYTWNYEAGLKSQWFEKKLLVNLSVFYIDISDKQVSEVHPFYEVARIRNAAQAHSSGLELSVKGTPAKGLEVFANLGLSQAEIDDWKAWEKDGAGNLFQYDYSGKKLQYAPDYTYNLGAQYNHTSGLFGRMELNGVGQAYGDPKNQTEQDAYELVNIRLGYQTDHYDISLWAMNLFDTEYSVYTAPYGNMGTVVADGEPLTIGATLTWRF</sequence>
<dbReference type="PROSITE" id="PS52016">
    <property type="entry name" value="TONB_DEPENDENT_REC_3"/>
    <property type="match status" value="1"/>
</dbReference>
<keyword evidence="8 12" id="KW-0798">TonB box</keyword>
<keyword evidence="17" id="KW-1185">Reference proteome</keyword>
<evidence type="ECO:0000256" key="4">
    <source>
        <dbReference type="ARBA" id="ARBA00022496"/>
    </source>
</evidence>
<dbReference type="FunCoup" id="A0A0D2JW85">
    <property type="interactions" value="118"/>
</dbReference>
<gene>
    <name evidence="16" type="ORF">X474_11455</name>
</gene>
<dbReference type="InterPro" id="IPR036942">
    <property type="entry name" value="Beta-barrel_TonB_sf"/>
</dbReference>
<keyword evidence="6" id="KW-0408">Iron</keyword>
<keyword evidence="3 11" id="KW-1134">Transmembrane beta strand</keyword>
<dbReference type="RefSeq" id="WP_044348686.1">
    <property type="nucleotide sequence ID" value="NZ_AZAC01000014.1"/>
</dbReference>
<evidence type="ECO:0000256" key="9">
    <source>
        <dbReference type="ARBA" id="ARBA00023136"/>
    </source>
</evidence>
<keyword evidence="4" id="KW-0410">Iron transport</keyword>
<evidence type="ECO:0000313" key="17">
    <source>
        <dbReference type="Proteomes" id="UP000032233"/>
    </source>
</evidence>
<evidence type="ECO:0000256" key="3">
    <source>
        <dbReference type="ARBA" id="ARBA00022452"/>
    </source>
</evidence>
<dbReference type="SUPFAM" id="SSF56935">
    <property type="entry name" value="Porins"/>
    <property type="match status" value="1"/>
</dbReference>
<dbReference type="PATRIC" id="fig|1429043.3.peg.2436"/>
<dbReference type="PANTHER" id="PTHR32552">
    <property type="entry name" value="FERRICHROME IRON RECEPTOR-RELATED"/>
    <property type="match status" value="1"/>
</dbReference>
<keyword evidence="9 11" id="KW-0472">Membrane</keyword>
<dbReference type="Proteomes" id="UP000032233">
    <property type="component" value="Unassembled WGS sequence"/>
</dbReference>
<evidence type="ECO:0000256" key="1">
    <source>
        <dbReference type="ARBA" id="ARBA00004571"/>
    </source>
</evidence>
<keyword evidence="7" id="KW-0406">Ion transport</keyword>
<keyword evidence="2 11" id="KW-0813">Transport</keyword>
<evidence type="ECO:0000256" key="6">
    <source>
        <dbReference type="ARBA" id="ARBA00023004"/>
    </source>
</evidence>
<comment type="caution">
    <text evidence="16">The sequence shown here is derived from an EMBL/GenBank/DDBJ whole genome shotgun (WGS) entry which is preliminary data.</text>
</comment>
<keyword evidence="5 11" id="KW-0812">Transmembrane</keyword>
<proteinExistence type="inferred from homology"/>
<dbReference type="Pfam" id="PF00593">
    <property type="entry name" value="TonB_dep_Rec_b-barrel"/>
    <property type="match status" value="1"/>
</dbReference>
<dbReference type="InterPro" id="IPR012910">
    <property type="entry name" value="Plug_dom"/>
</dbReference>
<dbReference type="PANTHER" id="PTHR32552:SF81">
    <property type="entry name" value="TONB-DEPENDENT OUTER MEMBRANE RECEPTOR"/>
    <property type="match status" value="1"/>
</dbReference>
<evidence type="ECO:0000256" key="10">
    <source>
        <dbReference type="ARBA" id="ARBA00023237"/>
    </source>
</evidence>
<feature type="chain" id="PRO_5002245690" description="TonB-denpendent receptor" evidence="13">
    <location>
        <begin position="30"/>
        <end position="699"/>
    </location>
</feature>
<protein>
    <recommendedName>
        <fullName evidence="18">TonB-denpendent receptor</fullName>
    </recommendedName>
</protein>
<dbReference type="Gene3D" id="2.40.170.20">
    <property type="entry name" value="TonB-dependent receptor, beta-barrel domain"/>
    <property type="match status" value="1"/>
</dbReference>
<evidence type="ECO:0000259" key="14">
    <source>
        <dbReference type="Pfam" id="PF00593"/>
    </source>
</evidence>
<keyword evidence="13" id="KW-0732">Signal</keyword>
<dbReference type="GO" id="GO:0009279">
    <property type="term" value="C:cell outer membrane"/>
    <property type="evidence" value="ECO:0007669"/>
    <property type="project" value="UniProtKB-SubCell"/>
</dbReference>
<keyword evidence="10 11" id="KW-0998">Cell outer membrane</keyword>
<dbReference type="OrthoDB" id="9763670at2"/>